<dbReference type="EMBL" id="JQEC01000042">
    <property type="protein sequence ID" value="KGJ91202.1"/>
    <property type="molecule type" value="Genomic_DNA"/>
</dbReference>
<organism evidence="5 6">
    <name type="scientific">Colwellia psychrerythraea</name>
    <name type="common">Vibrio psychroerythus</name>
    <dbReference type="NCBI Taxonomy" id="28229"/>
    <lineage>
        <taxon>Bacteria</taxon>
        <taxon>Pseudomonadati</taxon>
        <taxon>Pseudomonadota</taxon>
        <taxon>Gammaproteobacteria</taxon>
        <taxon>Alteromonadales</taxon>
        <taxon>Colwelliaceae</taxon>
        <taxon>Colwellia</taxon>
    </lineage>
</organism>
<dbReference type="InterPro" id="IPR016032">
    <property type="entry name" value="Sig_transdc_resp-reg_C-effctor"/>
</dbReference>
<dbReference type="InterPro" id="IPR001867">
    <property type="entry name" value="OmpR/PhoB-type_DNA-bd"/>
</dbReference>
<dbReference type="SMART" id="SM00862">
    <property type="entry name" value="Trans_reg_C"/>
    <property type="match status" value="1"/>
</dbReference>
<feature type="DNA-binding region" description="OmpR/PhoB-type" evidence="3">
    <location>
        <begin position="6"/>
        <end position="104"/>
    </location>
</feature>
<dbReference type="AlphaFoldDB" id="A0A099KMR6"/>
<gene>
    <name evidence="5" type="ORF">GAB14E_3354</name>
</gene>
<dbReference type="InterPro" id="IPR011042">
    <property type="entry name" value="6-blade_b-propeller_TolB-like"/>
</dbReference>
<dbReference type="PROSITE" id="PS51755">
    <property type="entry name" value="OMPR_PHOB"/>
    <property type="match status" value="1"/>
</dbReference>
<dbReference type="GO" id="GO:0006355">
    <property type="term" value="P:regulation of DNA-templated transcription"/>
    <property type="evidence" value="ECO:0007669"/>
    <property type="project" value="InterPro"/>
</dbReference>
<keyword evidence="2 3" id="KW-0238">DNA-binding</keyword>
<dbReference type="Gene3D" id="2.120.10.30">
    <property type="entry name" value="TolB, C-terminal domain"/>
    <property type="match status" value="2"/>
</dbReference>
<dbReference type="PANTHER" id="PTHR36842">
    <property type="entry name" value="PROTEIN TOLB HOMOLOG"/>
    <property type="match status" value="1"/>
</dbReference>
<dbReference type="InterPro" id="IPR036388">
    <property type="entry name" value="WH-like_DNA-bd_sf"/>
</dbReference>
<dbReference type="RefSeq" id="WP_033083072.1">
    <property type="nucleotide sequence ID" value="NZ_JQEC01000042.1"/>
</dbReference>
<evidence type="ECO:0000256" key="3">
    <source>
        <dbReference type="PROSITE-ProRule" id="PRU01091"/>
    </source>
</evidence>
<name>A0A099KMR6_COLPS</name>
<dbReference type="SUPFAM" id="SSF46894">
    <property type="entry name" value="C-terminal effector domain of the bipartite response regulators"/>
    <property type="match status" value="1"/>
</dbReference>
<feature type="domain" description="OmpR/PhoB-type" evidence="4">
    <location>
        <begin position="6"/>
        <end position="104"/>
    </location>
</feature>
<proteinExistence type="inferred from homology"/>
<sequence>MSEILPHLFQVGDWQADANQNLMWHGSRKIHLEPKAMAILQYLVMHANNVVSREVLFAEFWKNQVVTEDALNRAMWNIRRSLGDTPNNPQYIATIRNRGYKLIAPTTILEDPRVKEHQASVLKNIEKNLSSKNAAVDKLKLKPKQAQVKSTTKESSFFDRYPLKLWQTYSTIVLVPLILVGLFSTVFDTQEKSDSSQRKLSRLTYSQEQNVMPVVSYNGESLVYVARTKGKPNQLKLLNKTNNQTYWLGNKKHNYSYPTFNKDNVSLAVISDQVNKSELAIINVNSNDIQSIITLKQTSHGLSWHPEQNLLAYTQAHPETGRPSIFIVHTELKQPQLLTHSGTGIKDQLPKFSPDGNRIAFIRHFAYREQALFVVDLQGEMQRISANFSQILSYVWLNDKELLLSLAKGTSRLSLTGKLTVESINSIENNSFSTLDMHFIARNEQLIFSQSKQSTQVVNYPLKDANLGHNLTISQANDTEGDVSQNGRNLAFVSNRTGQSEIWLLQGNNLSHIESSIADYIYDLRWSPDSTKLVATLKVKGEYYLFNYQIDTNQHSRIALGQSPINIADWQTNQLILFTQRQKDSWYLFQYDTELQQKKKLSDLNIYQARLTPDKRQIVYTSHKAAGIWLWDRNTVPNLIANSTQYDLPRNWFVDDEFLYYLSSFENINQSELWQLDLTKGEQHRVGIYPMLELSSRSKKRIYNFTASKISQLNGDIWSVDLQP</sequence>
<dbReference type="PATRIC" id="fig|28229.3.peg.3077"/>
<comment type="caution">
    <text evidence="5">The sequence shown here is derived from an EMBL/GenBank/DDBJ whole genome shotgun (WGS) entry which is preliminary data.</text>
</comment>
<accession>A0A099KMR6</accession>
<dbReference type="Pfam" id="PF07676">
    <property type="entry name" value="PD40"/>
    <property type="match status" value="2"/>
</dbReference>
<evidence type="ECO:0000313" key="6">
    <source>
        <dbReference type="Proteomes" id="UP000029868"/>
    </source>
</evidence>
<dbReference type="GO" id="GO:0003677">
    <property type="term" value="F:DNA binding"/>
    <property type="evidence" value="ECO:0007669"/>
    <property type="project" value="UniProtKB-UniRule"/>
</dbReference>
<evidence type="ECO:0000313" key="5">
    <source>
        <dbReference type="EMBL" id="KGJ91202.1"/>
    </source>
</evidence>
<dbReference type="GO" id="GO:0000160">
    <property type="term" value="P:phosphorelay signal transduction system"/>
    <property type="evidence" value="ECO:0007669"/>
    <property type="project" value="InterPro"/>
</dbReference>
<dbReference type="Proteomes" id="UP000029868">
    <property type="component" value="Unassembled WGS sequence"/>
</dbReference>
<dbReference type="InterPro" id="IPR011659">
    <property type="entry name" value="WD40"/>
</dbReference>
<protein>
    <submittedName>
        <fullName evidence="5">Transcriptional regulator, CadC</fullName>
    </submittedName>
</protein>
<evidence type="ECO:0000256" key="1">
    <source>
        <dbReference type="ARBA" id="ARBA00009820"/>
    </source>
</evidence>
<evidence type="ECO:0000259" key="4">
    <source>
        <dbReference type="PROSITE" id="PS51755"/>
    </source>
</evidence>
<reference evidence="5 6" key="1">
    <citation type="submission" date="2014-08" db="EMBL/GenBank/DDBJ databases">
        <title>Genomic and Phenotypic Diversity of Colwellia psychrerythraea strains from Disparate Marine Basins.</title>
        <authorList>
            <person name="Techtmann S.M."/>
            <person name="Stelling S.C."/>
            <person name="Utturkar S.M."/>
            <person name="Alshibli N."/>
            <person name="Harris A."/>
            <person name="Brown S.D."/>
            <person name="Hazen T.C."/>
        </authorList>
    </citation>
    <scope>NUCLEOTIDE SEQUENCE [LARGE SCALE GENOMIC DNA]</scope>
    <source>
        <strain evidence="5 6">GAB14E</strain>
    </source>
</reference>
<dbReference type="Gene3D" id="1.10.10.10">
    <property type="entry name" value="Winged helix-like DNA-binding domain superfamily/Winged helix DNA-binding domain"/>
    <property type="match status" value="1"/>
</dbReference>
<dbReference type="Pfam" id="PF00486">
    <property type="entry name" value="Trans_reg_C"/>
    <property type="match status" value="1"/>
</dbReference>
<dbReference type="CDD" id="cd00383">
    <property type="entry name" value="trans_reg_C"/>
    <property type="match status" value="1"/>
</dbReference>
<comment type="similarity">
    <text evidence="1">Belongs to the TolB family.</text>
</comment>
<dbReference type="SUPFAM" id="SSF82171">
    <property type="entry name" value="DPP6 N-terminal domain-like"/>
    <property type="match status" value="1"/>
</dbReference>
<dbReference type="OrthoDB" id="9782895at2"/>
<evidence type="ECO:0000256" key="2">
    <source>
        <dbReference type="ARBA" id="ARBA00023125"/>
    </source>
</evidence>